<dbReference type="Pfam" id="PF19898">
    <property type="entry name" value="DUF6371"/>
    <property type="match status" value="1"/>
</dbReference>
<organism evidence="4 5">
    <name type="scientific">Chryseobacterium fistulae</name>
    <dbReference type="NCBI Taxonomy" id="2675058"/>
    <lineage>
        <taxon>Bacteria</taxon>
        <taxon>Pseudomonadati</taxon>
        <taxon>Bacteroidota</taxon>
        <taxon>Flavobacteriia</taxon>
        <taxon>Flavobacteriales</taxon>
        <taxon>Weeksellaceae</taxon>
        <taxon>Chryseobacterium group</taxon>
        <taxon>Chryseobacterium</taxon>
    </lineage>
</organism>
<dbReference type="Proteomes" id="UP000445309">
    <property type="component" value="Unassembled WGS sequence"/>
</dbReference>
<feature type="domain" description="Zinc beta-ribbon finger putative" evidence="2">
    <location>
        <begin position="5"/>
        <end position="58"/>
    </location>
</feature>
<evidence type="ECO:0000259" key="2">
    <source>
        <dbReference type="Pfam" id="PF21957"/>
    </source>
</evidence>
<accession>A0A6N4XS38</accession>
<dbReference type="InterPro" id="IPR054238">
    <property type="entry name" value="DUF6965"/>
</dbReference>
<feature type="domain" description="DUF6965" evidence="3">
    <location>
        <begin position="428"/>
        <end position="491"/>
    </location>
</feature>
<evidence type="ECO:0000259" key="1">
    <source>
        <dbReference type="Pfam" id="PF19898"/>
    </source>
</evidence>
<feature type="domain" description="DUF6371" evidence="1">
    <location>
        <begin position="129"/>
        <end position="300"/>
    </location>
</feature>
<evidence type="ECO:0000313" key="4">
    <source>
        <dbReference type="EMBL" id="CAA7386976.1"/>
    </source>
</evidence>
<reference evidence="4 5" key="1">
    <citation type="submission" date="2020-01" db="EMBL/GenBank/DDBJ databases">
        <authorList>
            <person name="Rodrigo-Torres L."/>
            <person name="Arahal R. D."/>
            <person name="Lucena T."/>
        </authorList>
    </citation>
    <scope>NUCLEOTIDE SEQUENCE [LARGE SCALE GENOMIC DNA]</scope>
    <source>
        <strain evidence="4 5">CECT 9393</strain>
    </source>
</reference>
<gene>
    <name evidence="4" type="ORF">CHRY9393_01277</name>
</gene>
<dbReference type="NCBIfam" id="NF040506">
    <property type="entry name" value="PG0870_Nterm"/>
    <property type="match status" value="1"/>
</dbReference>
<dbReference type="RefSeq" id="WP_185681362.1">
    <property type="nucleotide sequence ID" value="NZ_CACVBY010000021.1"/>
</dbReference>
<proteinExistence type="predicted"/>
<dbReference type="AlphaFoldDB" id="A0A6N4XS38"/>
<sequence length="494" mass="57553">MKTNHQFLLEKGSKKYPCLNCNKKSFVRFTDTKTGDYLPHQYGRCDRESKCAYYLNPYLDGYVKVIREQEYSNRSVLPDYREPQFMQHKTTKLQSKHTPHPSTQSQPKAVYFDFETFKETLQTERYEKNIFIQNLFNISFPFQTDEVTKVIQLYRLGTIAHGYRAGANTFPFIDINGNIRAVQVKQFDNTNHTTGTDFLHSIIEKHYTKNNTSLPEWLIEYNRNEKKVSCLFGEHLLAQYPLNPVALVEAPKTAVYGTLYFGLPENPENFIWLAVYNKSSFSWDKLKVLQGKDVFIFPDLSKDGSTFREWEIKAKEIEKKLPGTRFIFSDLLEQLAPDSDKNEGYDLADYLIKQDWRLFRKQNPQEKSQSESQFEPQPSKSVIDVIDMDCVELNTKIVLPIESLPAAEVAIKRVYKRQKAQSELWSKEIAELEAFFSDTEIPSIPIQLDFCSTIVDIPKFIKSHLSTIKANNGKRIFSPYLSRLHELKQLLTIK</sequence>
<name>A0A6N4XS38_9FLAO</name>
<dbReference type="Pfam" id="PF21957">
    <property type="entry name" value="Zn_ribbon_16"/>
    <property type="match status" value="1"/>
</dbReference>
<dbReference type="Pfam" id="PF22292">
    <property type="entry name" value="DUF6965"/>
    <property type="match status" value="1"/>
</dbReference>
<dbReference type="InterPro" id="IPR045951">
    <property type="entry name" value="DUF6371"/>
</dbReference>
<protein>
    <submittedName>
        <fullName evidence="4">Uncharacterized protein</fullName>
    </submittedName>
</protein>
<dbReference type="InterPro" id="IPR047731">
    <property type="entry name" value="Zinc_ribbon_put"/>
</dbReference>
<keyword evidence="5" id="KW-1185">Reference proteome</keyword>
<evidence type="ECO:0000259" key="3">
    <source>
        <dbReference type="Pfam" id="PF22292"/>
    </source>
</evidence>
<evidence type="ECO:0000313" key="5">
    <source>
        <dbReference type="Proteomes" id="UP000445309"/>
    </source>
</evidence>
<dbReference type="EMBL" id="CACVBY010000021">
    <property type="protein sequence ID" value="CAA7386976.1"/>
    <property type="molecule type" value="Genomic_DNA"/>
</dbReference>